<reference evidence="1 2" key="1">
    <citation type="submission" date="2019-09" db="EMBL/GenBank/DDBJ databases">
        <title>YIM 48816 draft genome.</title>
        <authorList>
            <person name="Jiang L."/>
        </authorList>
    </citation>
    <scope>NUCLEOTIDE SEQUENCE [LARGE SCALE GENOMIC DNA]</scope>
    <source>
        <strain evidence="1 2">YIM 48816</strain>
    </source>
</reference>
<organism evidence="1 2">
    <name type="scientific">Methylobacterium soli</name>
    <dbReference type="NCBI Taxonomy" id="553447"/>
    <lineage>
        <taxon>Bacteria</taxon>
        <taxon>Pseudomonadati</taxon>
        <taxon>Pseudomonadota</taxon>
        <taxon>Alphaproteobacteria</taxon>
        <taxon>Hyphomicrobiales</taxon>
        <taxon>Methylobacteriaceae</taxon>
        <taxon>Methylobacterium</taxon>
    </lineage>
</organism>
<comment type="caution">
    <text evidence="1">The sequence shown here is derived from an EMBL/GenBank/DDBJ whole genome shotgun (WGS) entry which is preliminary data.</text>
</comment>
<sequence>MNDLETCLSTLKNMADHGVTSDDAISAALSDYLAAHATGAERLQAITALDDYLKAGGAEELEPRAFWLSVQEKSGDLARILRADGR</sequence>
<name>A0A6L3T081_9HYPH</name>
<dbReference type="Proteomes" id="UP000474159">
    <property type="component" value="Unassembled WGS sequence"/>
</dbReference>
<gene>
    <name evidence="1" type="ORF">F6X53_08635</name>
</gene>
<proteinExistence type="predicted"/>
<accession>A0A6L3T081</accession>
<dbReference type="RefSeq" id="WP_150999532.1">
    <property type="nucleotide sequence ID" value="NZ_BPQY01000549.1"/>
</dbReference>
<dbReference type="EMBL" id="VZZK01000007">
    <property type="protein sequence ID" value="KAB1079822.1"/>
    <property type="molecule type" value="Genomic_DNA"/>
</dbReference>
<keyword evidence="2" id="KW-1185">Reference proteome</keyword>
<evidence type="ECO:0000313" key="1">
    <source>
        <dbReference type="EMBL" id="KAB1079822.1"/>
    </source>
</evidence>
<evidence type="ECO:0000313" key="2">
    <source>
        <dbReference type="Proteomes" id="UP000474159"/>
    </source>
</evidence>
<protein>
    <submittedName>
        <fullName evidence="1">Uncharacterized protein</fullName>
    </submittedName>
</protein>
<dbReference type="AlphaFoldDB" id="A0A6L3T081"/>